<evidence type="ECO:0000313" key="4">
    <source>
        <dbReference type="Proteomes" id="UP000250266"/>
    </source>
</evidence>
<keyword evidence="2" id="KW-0812">Transmembrane</keyword>
<dbReference type="InterPro" id="IPR021838">
    <property type="entry name" value="DUF3431"/>
</dbReference>
<feature type="region of interest" description="Disordered" evidence="1">
    <location>
        <begin position="380"/>
        <end position="410"/>
    </location>
</feature>
<evidence type="ECO:0000256" key="2">
    <source>
        <dbReference type="SAM" id="Phobius"/>
    </source>
</evidence>
<name>A0A8E2JDG6_9PEZI</name>
<keyword evidence="2" id="KW-0472">Membrane</keyword>
<reference evidence="3 4" key="1">
    <citation type="journal article" date="2016" name="Nat. Commun.">
        <title>Ectomycorrhizal ecology is imprinted in the genome of the dominant symbiotic fungus Cenococcum geophilum.</title>
        <authorList>
            <consortium name="DOE Joint Genome Institute"/>
            <person name="Peter M."/>
            <person name="Kohler A."/>
            <person name="Ohm R.A."/>
            <person name="Kuo A."/>
            <person name="Krutzmann J."/>
            <person name="Morin E."/>
            <person name="Arend M."/>
            <person name="Barry K.W."/>
            <person name="Binder M."/>
            <person name="Choi C."/>
            <person name="Clum A."/>
            <person name="Copeland A."/>
            <person name="Grisel N."/>
            <person name="Haridas S."/>
            <person name="Kipfer T."/>
            <person name="LaButti K."/>
            <person name="Lindquist E."/>
            <person name="Lipzen A."/>
            <person name="Maire R."/>
            <person name="Meier B."/>
            <person name="Mihaltcheva S."/>
            <person name="Molinier V."/>
            <person name="Murat C."/>
            <person name="Poggeler S."/>
            <person name="Quandt C.A."/>
            <person name="Sperisen C."/>
            <person name="Tritt A."/>
            <person name="Tisserant E."/>
            <person name="Crous P.W."/>
            <person name="Henrissat B."/>
            <person name="Nehls U."/>
            <person name="Egli S."/>
            <person name="Spatafora J.W."/>
            <person name="Grigoriev I.V."/>
            <person name="Martin F.M."/>
        </authorList>
    </citation>
    <scope>NUCLEOTIDE SEQUENCE [LARGE SCALE GENOMIC DNA]</scope>
    <source>
        <strain evidence="3 4">CBS 459.81</strain>
    </source>
</reference>
<sequence length="410" mass="47769">MLAGPPRLVSAVTILLLVVFVWWYFSILQKTPSLIYDHSPPPKVSSGIPTTEKSPSPVNPLDFSTPLKFFPGTPKPPGSNYSRILVLPKTTDEDIAWIHSELPEVPLAVYEVDNATAEYHVPKNKGREAMVYLTYLIDHYDSLPDTVLFFHSHRYAWHNNVLMGLDTAQAIRRLNLARVVRLGYMNTRCHHDPGCPDWIHMDRPAIDFDFFRKPEEIYYRKSVWEELNPGAAIPPSLSQPCCAQFAVSRERVRQVPRERFIHYREWLLNTPMDDQFSGRIFEYIWQWIFTGNGVYCPAMNSCYCDGYGICFGGAAKFAEWFKTMDERNKLFEEFDGYNKEKQAAENEGRKFEFIPETKKRMKELEDKIHELDPALEKLRTEAYKRGEDPKNREAETETYDDTHIWDHVNQ</sequence>
<evidence type="ECO:0000256" key="1">
    <source>
        <dbReference type="SAM" id="MobiDB-lite"/>
    </source>
</evidence>
<dbReference type="EMBL" id="KV745057">
    <property type="protein sequence ID" value="OCK78479.1"/>
    <property type="molecule type" value="Genomic_DNA"/>
</dbReference>
<dbReference type="PANTHER" id="PTHR37490">
    <property type="entry name" value="EXPRESSED PROTEIN"/>
    <property type="match status" value="1"/>
</dbReference>
<proteinExistence type="predicted"/>
<keyword evidence="2" id="KW-1133">Transmembrane helix</keyword>
<dbReference type="Pfam" id="PF11913">
    <property type="entry name" value="DUF3431"/>
    <property type="match status" value="1"/>
</dbReference>
<organism evidence="3 4">
    <name type="scientific">Lepidopterella palustris CBS 459.81</name>
    <dbReference type="NCBI Taxonomy" id="1314670"/>
    <lineage>
        <taxon>Eukaryota</taxon>
        <taxon>Fungi</taxon>
        <taxon>Dikarya</taxon>
        <taxon>Ascomycota</taxon>
        <taxon>Pezizomycotina</taxon>
        <taxon>Dothideomycetes</taxon>
        <taxon>Pleosporomycetidae</taxon>
        <taxon>Mytilinidiales</taxon>
        <taxon>Argynnaceae</taxon>
        <taxon>Lepidopterella</taxon>
    </lineage>
</organism>
<dbReference type="OrthoDB" id="426718at2759"/>
<feature type="transmembrane region" description="Helical" evidence="2">
    <location>
        <begin position="7"/>
        <end position="25"/>
    </location>
</feature>
<accession>A0A8E2JDG6</accession>
<keyword evidence="4" id="KW-1185">Reference proteome</keyword>
<dbReference type="AlphaFoldDB" id="A0A8E2JDG6"/>
<gene>
    <name evidence="3" type="ORF">K432DRAFT_444611</name>
</gene>
<protein>
    <submittedName>
        <fullName evidence="3">Uncharacterized protein</fullName>
    </submittedName>
</protein>
<evidence type="ECO:0000313" key="3">
    <source>
        <dbReference type="EMBL" id="OCK78479.1"/>
    </source>
</evidence>
<dbReference type="PANTHER" id="PTHR37490:SF3">
    <property type="entry name" value="DUF3431 DOMAIN CONTAINING PROTEIN"/>
    <property type="match status" value="1"/>
</dbReference>
<dbReference type="Proteomes" id="UP000250266">
    <property type="component" value="Unassembled WGS sequence"/>
</dbReference>